<evidence type="ECO:0000313" key="1">
    <source>
        <dbReference type="EMBL" id="MBI1647797.1"/>
    </source>
</evidence>
<organism evidence="1 2">
    <name type="scientific">Capnocytophaga periodontitidis</name>
    <dbReference type="NCBI Taxonomy" id="2795027"/>
    <lineage>
        <taxon>Bacteria</taxon>
        <taxon>Pseudomonadati</taxon>
        <taxon>Bacteroidota</taxon>
        <taxon>Flavobacteriia</taxon>
        <taxon>Flavobacteriales</taxon>
        <taxon>Flavobacteriaceae</taxon>
        <taxon>Capnocytophaga</taxon>
    </lineage>
</organism>
<evidence type="ECO:0000313" key="2">
    <source>
        <dbReference type="Proteomes" id="UP000641139"/>
    </source>
</evidence>
<evidence type="ECO:0008006" key="3">
    <source>
        <dbReference type="Google" id="ProtNLM"/>
    </source>
</evidence>
<gene>
    <name evidence="1" type="ORF">I7X30_12130</name>
</gene>
<dbReference type="Proteomes" id="UP000641139">
    <property type="component" value="Unassembled WGS sequence"/>
</dbReference>
<sequence>MLLALHPELSPFIGKNYPQAPLKVLFLGESHYLPAAYNHKVGQEWYERSTASYSFTTEALAWLNTAAIIRHDVIESNCKNPAHNIYRNIGKVYGEVFAKGNYPQALEYIAFGNYFLRPAEVCGESIVINGWEEEVRSFQQLVALEKRLQPALIVFVSKKAYESFVRVAQAEGATALLAKAKSVPHPNSAWWNRSITQYEGRSGKEELERALRNPLSC</sequence>
<accession>A0ABS0SQG3</accession>
<protein>
    <recommendedName>
        <fullName evidence="3">Uracil-DNA glycosylase</fullName>
    </recommendedName>
</protein>
<proteinExistence type="predicted"/>
<dbReference type="EMBL" id="JAEFDC010000013">
    <property type="protein sequence ID" value="MBI1647797.1"/>
    <property type="molecule type" value="Genomic_DNA"/>
</dbReference>
<comment type="caution">
    <text evidence="1">The sequence shown here is derived from an EMBL/GenBank/DDBJ whole genome shotgun (WGS) entry which is preliminary data.</text>
</comment>
<keyword evidence="2" id="KW-1185">Reference proteome</keyword>
<reference evidence="1 2" key="1">
    <citation type="journal article" date="2021" name="Int. J. Syst. Evol. Microbiol.">
        <title>Capnocytophaga periodontitidis sp. nov., isolated from subgingival plaque of periodontitis patient.</title>
        <authorList>
            <person name="Zhang Y."/>
            <person name="Qiao D."/>
            <person name="Shi W."/>
            <person name="Wu D."/>
            <person name="Cai M."/>
        </authorList>
    </citation>
    <scope>NUCLEOTIDE SEQUENCE [LARGE SCALE GENOMIC DNA]</scope>
    <source>
        <strain evidence="1 2">051621</strain>
    </source>
</reference>
<name>A0ABS0SQG3_9FLAO</name>